<organism evidence="1 2">
    <name type="scientific">Allochromatium palmeri</name>
    <dbReference type="NCBI Taxonomy" id="231048"/>
    <lineage>
        <taxon>Bacteria</taxon>
        <taxon>Pseudomonadati</taxon>
        <taxon>Pseudomonadota</taxon>
        <taxon>Gammaproteobacteria</taxon>
        <taxon>Chromatiales</taxon>
        <taxon>Chromatiaceae</taxon>
        <taxon>Allochromatium</taxon>
    </lineage>
</organism>
<evidence type="ECO:0000313" key="2">
    <source>
        <dbReference type="Proteomes" id="UP000434044"/>
    </source>
</evidence>
<name>A0A6N8EAQ3_9GAMM</name>
<gene>
    <name evidence="1" type="ORF">GJ668_01245</name>
</gene>
<comment type="caution">
    <text evidence="1">The sequence shown here is derived from an EMBL/GenBank/DDBJ whole genome shotgun (WGS) entry which is preliminary data.</text>
</comment>
<accession>A0A6N8EAQ3</accession>
<reference evidence="1 2" key="1">
    <citation type="submission" date="2019-11" db="EMBL/GenBank/DDBJ databases">
        <title>Whole-genome sequence of the anaerobic purple sulfur bacterium Allochromatium palmeri DSM 15591.</title>
        <authorList>
            <person name="Kyndt J.A."/>
            <person name="Meyer T.E."/>
        </authorList>
    </citation>
    <scope>NUCLEOTIDE SEQUENCE [LARGE SCALE GENOMIC DNA]</scope>
    <source>
        <strain evidence="1 2">DSM 15591</strain>
    </source>
</reference>
<dbReference type="OrthoDB" id="9802417at2"/>
<keyword evidence="2" id="KW-1185">Reference proteome</keyword>
<sequence>MNIIFDPAKDRLNIVNHGMSLALAADLEWDLALVNEDTREAYGEQRWVGFAPIGRQIYCVVFTEAHDCYRIISLREATNREKRTYLDYL</sequence>
<dbReference type="AlphaFoldDB" id="A0A6N8EAQ3"/>
<dbReference type="Gene3D" id="3.10.450.530">
    <property type="entry name" value="Ribonuclease toxin, BrnT, of type II toxin-antitoxin system"/>
    <property type="match status" value="1"/>
</dbReference>
<dbReference type="EMBL" id="WNKT01000001">
    <property type="protein sequence ID" value="MTW19716.1"/>
    <property type="molecule type" value="Genomic_DNA"/>
</dbReference>
<dbReference type="Pfam" id="PF04365">
    <property type="entry name" value="BrnT_toxin"/>
    <property type="match status" value="1"/>
</dbReference>
<proteinExistence type="predicted"/>
<dbReference type="InterPro" id="IPR038573">
    <property type="entry name" value="BrnT_sf"/>
</dbReference>
<evidence type="ECO:0000313" key="1">
    <source>
        <dbReference type="EMBL" id="MTW19716.1"/>
    </source>
</evidence>
<protein>
    <submittedName>
        <fullName evidence="1">BrnT family toxin</fullName>
    </submittedName>
</protein>
<dbReference type="RefSeq" id="WP_155448284.1">
    <property type="nucleotide sequence ID" value="NZ_WNKT01000001.1"/>
</dbReference>
<dbReference type="Proteomes" id="UP000434044">
    <property type="component" value="Unassembled WGS sequence"/>
</dbReference>
<dbReference type="InterPro" id="IPR007460">
    <property type="entry name" value="BrnT_toxin"/>
</dbReference>